<dbReference type="Pfam" id="PF15670">
    <property type="entry name" value="Spem1"/>
    <property type="match status" value="1"/>
</dbReference>
<keyword evidence="4 6" id="KW-0472">Membrane</keyword>
<feature type="region of interest" description="Disordered" evidence="5">
    <location>
        <begin position="69"/>
        <end position="138"/>
    </location>
</feature>
<keyword evidence="8" id="KW-1185">Reference proteome</keyword>
<protein>
    <submittedName>
        <fullName evidence="9">Spermatid maturation protein 1</fullName>
    </submittedName>
</protein>
<evidence type="ECO:0000256" key="6">
    <source>
        <dbReference type="SAM" id="Phobius"/>
    </source>
</evidence>
<organism evidence="8 9">
    <name type="scientific">Galeopterus variegatus</name>
    <name type="common">Malayan flying lemur</name>
    <name type="synonym">Cynocephalus variegatus</name>
    <dbReference type="NCBI Taxonomy" id="482537"/>
    <lineage>
        <taxon>Eukaryota</taxon>
        <taxon>Metazoa</taxon>
        <taxon>Chordata</taxon>
        <taxon>Craniata</taxon>
        <taxon>Vertebrata</taxon>
        <taxon>Euteleostomi</taxon>
        <taxon>Mammalia</taxon>
        <taxon>Eutheria</taxon>
        <taxon>Euarchontoglires</taxon>
        <taxon>Dermoptera</taxon>
        <taxon>Cynocephalidae</taxon>
        <taxon>Galeopterus</taxon>
    </lineage>
</organism>
<dbReference type="Proteomes" id="UP000694923">
    <property type="component" value="Unplaced"/>
</dbReference>
<evidence type="ECO:0000256" key="4">
    <source>
        <dbReference type="ARBA" id="ARBA00023136"/>
    </source>
</evidence>
<comment type="subcellular location">
    <subcellularLocation>
        <location evidence="1">Membrane</location>
        <topology evidence="1">Single-pass membrane protein</topology>
    </subcellularLocation>
</comment>
<name>A0ABM0QUP5_GALVR</name>
<feature type="compositionally biased region" description="Basic residues" evidence="5">
    <location>
        <begin position="109"/>
        <end position="124"/>
    </location>
</feature>
<reference evidence="9" key="1">
    <citation type="submission" date="2025-08" db="UniProtKB">
        <authorList>
            <consortium name="RefSeq"/>
        </authorList>
    </citation>
    <scope>IDENTIFICATION</scope>
</reference>
<evidence type="ECO:0000256" key="2">
    <source>
        <dbReference type="ARBA" id="ARBA00022692"/>
    </source>
</evidence>
<dbReference type="RefSeq" id="XP_008572086.1">
    <property type="nucleotide sequence ID" value="XM_008573864.1"/>
</dbReference>
<proteinExistence type="predicted"/>
<feature type="transmembrane region" description="Helical" evidence="6">
    <location>
        <begin position="29"/>
        <end position="50"/>
    </location>
</feature>
<accession>A0ABM0QUP5</accession>
<evidence type="ECO:0000313" key="9">
    <source>
        <dbReference type="RefSeq" id="XP_008572086.1"/>
    </source>
</evidence>
<evidence type="ECO:0000313" key="8">
    <source>
        <dbReference type="Proteomes" id="UP000694923"/>
    </source>
</evidence>
<gene>
    <name evidence="9" type="primary">SPEM1</name>
</gene>
<dbReference type="PANTHER" id="PTHR34834">
    <property type="entry name" value="SPERMATID MATURATION PROTEIN 1"/>
    <property type="match status" value="1"/>
</dbReference>
<keyword evidence="3 6" id="KW-1133">Transmembrane helix</keyword>
<sequence>MAMAERPRPSWASYHNPNTNNCQDLGNSILLLLGLIICINISINMVTLLWSRLRGILHRVFHHIVCEKEAPKPSSPGKQTQPSKKKSSPAVHLRCTMDPVKMTVTPPSTRRHRHQGSLPHRAHHPGAWAPNSDDEMTRHPHPQICSHHWNGPEDWEAIQPTQEIWASWTRDALEPPPQTIRFQSTGEGRPLKTEFRSEQGLEAYVYPVNPPPPSPETLSHNNGAGAAQCQPAPPPVLGPAVVPEIPRRRSSGRIMYDARDVRRRLRELTREVEALSHCYPLASASSTAEGTGKDWVYRPLTGR</sequence>
<feature type="region of interest" description="Disordered" evidence="5">
    <location>
        <begin position="211"/>
        <end position="232"/>
    </location>
</feature>
<feature type="domain" description="Spermatid maturation protein 1 N-terminal" evidence="7">
    <location>
        <begin position="18"/>
        <end position="114"/>
    </location>
</feature>
<evidence type="ECO:0000256" key="5">
    <source>
        <dbReference type="SAM" id="MobiDB-lite"/>
    </source>
</evidence>
<dbReference type="GeneID" id="103591419"/>
<evidence type="ECO:0000259" key="7">
    <source>
        <dbReference type="Pfam" id="PF15670"/>
    </source>
</evidence>
<keyword evidence="2 6" id="KW-0812">Transmembrane</keyword>
<evidence type="ECO:0000256" key="3">
    <source>
        <dbReference type="ARBA" id="ARBA00022989"/>
    </source>
</evidence>
<dbReference type="InterPro" id="IPR031368">
    <property type="entry name" value="SPEM1_N"/>
</dbReference>
<dbReference type="PANTHER" id="PTHR34834:SF1">
    <property type="entry name" value="SPERMATID MATURATION PROTEIN 1"/>
    <property type="match status" value="1"/>
</dbReference>
<evidence type="ECO:0000256" key="1">
    <source>
        <dbReference type="ARBA" id="ARBA00004167"/>
    </source>
</evidence>